<feature type="domain" description="Alcohol dehydrogenase-like C-terminal" evidence="2">
    <location>
        <begin position="171"/>
        <end position="298"/>
    </location>
</feature>
<dbReference type="InterPro" id="IPR013149">
    <property type="entry name" value="ADH-like_C"/>
</dbReference>
<dbReference type="CDD" id="cd08261">
    <property type="entry name" value="Zn_ADH7"/>
    <property type="match status" value="1"/>
</dbReference>
<dbReference type="SUPFAM" id="SSF50129">
    <property type="entry name" value="GroES-like"/>
    <property type="match status" value="1"/>
</dbReference>
<evidence type="ECO:0000259" key="3">
    <source>
        <dbReference type="Pfam" id="PF08240"/>
    </source>
</evidence>
<feature type="domain" description="Alcohol dehydrogenase-like N-terminal" evidence="3">
    <location>
        <begin position="24"/>
        <end position="128"/>
    </location>
</feature>
<dbReference type="SUPFAM" id="SSF51735">
    <property type="entry name" value="NAD(P)-binding Rossmann-fold domains"/>
    <property type="match status" value="1"/>
</dbReference>
<keyword evidence="5" id="KW-1185">Reference proteome</keyword>
<dbReference type="RefSeq" id="WP_127724144.1">
    <property type="nucleotide sequence ID" value="NZ_RLIH01000004.1"/>
</dbReference>
<protein>
    <submittedName>
        <fullName evidence="4">Zinc-binding alcohol dehydrogenase family protein</fullName>
    </submittedName>
</protein>
<accession>A0A437S8E1</accession>
<dbReference type="Proteomes" id="UP000288812">
    <property type="component" value="Unassembled WGS sequence"/>
</dbReference>
<dbReference type="AlphaFoldDB" id="A0A437S8E1"/>
<keyword evidence="1" id="KW-0560">Oxidoreductase</keyword>
<dbReference type="GO" id="GO:0016491">
    <property type="term" value="F:oxidoreductase activity"/>
    <property type="evidence" value="ECO:0007669"/>
    <property type="project" value="UniProtKB-KW"/>
</dbReference>
<dbReference type="PANTHER" id="PTHR43401">
    <property type="entry name" value="L-THREONINE 3-DEHYDROGENASE"/>
    <property type="match status" value="1"/>
</dbReference>
<dbReference type="OrthoDB" id="9769198at2"/>
<dbReference type="InterPro" id="IPR013154">
    <property type="entry name" value="ADH-like_N"/>
</dbReference>
<name>A0A437S8E1_9FIRM</name>
<dbReference type="PANTHER" id="PTHR43401:SF2">
    <property type="entry name" value="L-THREONINE 3-DEHYDROGENASE"/>
    <property type="match status" value="1"/>
</dbReference>
<dbReference type="InterPro" id="IPR050129">
    <property type="entry name" value="Zn_alcohol_dh"/>
</dbReference>
<evidence type="ECO:0000313" key="5">
    <source>
        <dbReference type="Proteomes" id="UP000288812"/>
    </source>
</evidence>
<sequence>MKGICIKEPKLIEYVELEKPKRKENEAILKLLYGGICGSDLGSYRGTFAYFEYPRVPGHEFSAEIVEIGDNDRGLKPGMIVTCNPYFNCGECYSCKKGIVNACTQNETMGVQREGAFSEYITMPIDRIYDGKGLEPKLLAIIEPFCISWHGVERANVKEGDKVLVVGAGTIGVFAAISAKVRGAEVYIADVSEDKLNYALKEFNLDGAIINSSEEDFKKQVDEVTQGNGFDVTIEAVGLPQTFQNCIDSACFGGTVVLIGVGKENLDFNFTIIQKKELNIFGSRNALKKDFETLIDLVINNDIPIGKVITNIYSWKDATKAFKEFDENKGGKMLKVLLDFTK</sequence>
<dbReference type="InterPro" id="IPR036291">
    <property type="entry name" value="NAD(P)-bd_dom_sf"/>
</dbReference>
<evidence type="ECO:0000259" key="2">
    <source>
        <dbReference type="Pfam" id="PF00107"/>
    </source>
</evidence>
<dbReference type="EMBL" id="RLIH01000004">
    <property type="protein sequence ID" value="RVU55097.1"/>
    <property type="molecule type" value="Genomic_DNA"/>
</dbReference>
<proteinExistence type="predicted"/>
<organism evidence="4 5">
    <name type="scientific">Anaerosphaera multitolerans</name>
    <dbReference type="NCBI Taxonomy" id="2487351"/>
    <lineage>
        <taxon>Bacteria</taxon>
        <taxon>Bacillati</taxon>
        <taxon>Bacillota</taxon>
        <taxon>Tissierellia</taxon>
        <taxon>Tissierellales</taxon>
        <taxon>Peptoniphilaceae</taxon>
        <taxon>Anaerosphaera</taxon>
    </lineage>
</organism>
<dbReference type="InterPro" id="IPR011032">
    <property type="entry name" value="GroES-like_sf"/>
</dbReference>
<reference evidence="4 5" key="1">
    <citation type="submission" date="2018-11" db="EMBL/GenBank/DDBJ databases">
        <title>Genome sequencing and assembly of Anaerosphaera sp. nov., GS7-6-2.</title>
        <authorList>
            <person name="Rettenmaier R."/>
            <person name="Liebl W."/>
            <person name="Zverlov V."/>
        </authorList>
    </citation>
    <scope>NUCLEOTIDE SEQUENCE [LARGE SCALE GENOMIC DNA]</scope>
    <source>
        <strain evidence="4 5">GS7-6-2</strain>
    </source>
</reference>
<evidence type="ECO:0000313" key="4">
    <source>
        <dbReference type="EMBL" id="RVU55097.1"/>
    </source>
</evidence>
<dbReference type="Gene3D" id="3.90.180.10">
    <property type="entry name" value="Medium-chain alcohol dehydrogenases, catalytic domain"/>
    <property type="match status" value="1"/>
</dbReference>
<evidence type="ECO:0000256" key="1">
    <source>
        <dbReference type="ARBA" id="ARBA00023002"/>
    </source>
</evidence>
<dbReference type="Pfam" id="PF00107">
    <property type="entry name" value="ADH_zinc_N"/>
    <property type="match status" value="1"/>
</dbReference>
<comment type="caution">
    <text evidence="4">The sequence shown here is derived from an EMBL/GenBank/DDBJ whole genome shotgun (WGS) entry which is preliminary data.</text>
</comment>
<dbReference type="Pfam" id="PF08240">
    <property type="entry name" value="ADH_N"/>
    <property type="match status" value="1"/>
</dbReference>
<gene>
    <name evidence="4" type="ORF">EF514_04195</name>
</gene>
<dbReference type="Gene3D" id="3.40.50.720">
    <property type="entry name" value="NAD(P)-binding Rossmann-like Domain"/>
    <property type="match status" value="1"/>
</dbReference>